<feature type="region of interest" description="Disordered" evidence="7">
    <location>
        <begin position="964"/>
        <end position="1060"/>
    </location>
</feature>
<evidence type="ECO:0000259" key="8">
    <source>
        <dbReference type="PROSITE" id="PS50006"/>
    </source>
</evidence>
<keyword evidence="10" id="KW-1185">Reference proteome</keyword>
<keyword evidence="5" id="KW-0853">WD repeat</keyword>
<dbReference type="PANTHER" id="PTHR10887">
    <property type="entry name" value="DNA2/NAM7 HELICASE FAMILY"/>
    <property type="match status" value="1"/>
</dbReference>
<name>A0A8J2J7A5_9HEXA</name>
<feature type="compositionally biased region" description="Basic and acidic residues" evidence="7">
    <location>
        <begin position="1047"/>
        <end position="1059"/>
    </location>
</feature>
<keyword evidence="2" id="KW-0378">Hydrolase</keyword>
<evidence type="ECO:0000256" key="5">
    <source>
        <dbReference type="PROSITE-ProRule" id="PRU00221"/>
    </source>
</evidence>
<feature type="repeat" description="WD" evidence="5">
    <location>
        <begin position="616"/>
        <end position="654"/>
    </location>
</feature>
<protein>
    <recommendedName>
        <fullName evidence="8">FHA domain-containing protein</fullName>
    </recommendedName>
</protein>
<dbReference type="InterPro" id="IPR041679">
    <property type="entry name" value="DNA2/NAM7-like_C"/>
</dbReference>
<reference evidence="9" key="1">
    <citation type="submission" date="2021-06" db="EMBL/GenBank/DDBJ databases">
        <authorList>
            <person name="Hodson N. C."/>
            <person name="Mongue J. A."/>
            <person name="Jaron S. K."/>
        </authorList>
    </citation>
    <scope>NUCLEOTIDE SEQUENCE</scope>
</reference>
<keyword evidence="6" id="KW-0175">Coiled coil</keyword>
<sequence length="2282" mass="255243">MCDSACSLPLISTIGFEGKISNGLFTTGQDLIYAIGTNVISSASGSGRQTFMIGHGNNVTCIDLEKQGRYIASGQMNYMGFKADVILWDACSGCVIGRYSTHSTRVNSVSFSNDGKYLLSVGNLDDQGGIVLWDVQNCKCISGGKACQGRNGIPKVASAANKRNDVWVLAGDDYLSVWILDTTTNRLRSEKANLKKIKRDILVVRIDANDEYAFCGTGTGDIIKVRLNLPPPSGVTCDPIGPPSSSPSICAVITRKPKSCEKGRNNHLYKGGVTSMQILDNGDLIVGAGNGTVIQGKIIMTCCKGEQLVLLSEYGPQMCVRGQVTSIAICCMDVFIGSTMNEVYHTKLGCLDSAKMLTSSHYSVVNDIAFPAGYSEVFASCNFEDVRIWNACQMRELVRINVANMTANAVIFSKDGRSIISGWSDSHIRTYTPQTGSPLWVIYHAHLRGVTALAITCCGDRLVSGGEEGQVRVWALCPQQQTPIAIMKEHIGPVTGLRMKSDDCEVVSSSGDGSIIIWCLKKFIRKTLVLQDTLFLDVAWHPSECQVVGVTHNHKLGYYETFDGSTIREIIASESDPIHSVDVSADGCYIVTAGGDRQVKLWSYREGCLVRAGCVHSAEVTRVRFSPCSDYILSCCQDGSIFKWQFPNYNSAEDNRLTLAFTYGADNFSERGSEVAQLLPVNIGLIFHAVKVMSVYVLPYVACGSNTLVYGTGCTTVFIQVSCSCGSSSLPVDYVLCVQEVFFVDELTISLKQEDQDLNWSRGKMWKLKRQTVNEDFETPEVEGLEGNKILLVRVKGKESHAYVVCNSPVVSRNHCQLEFRNGDWFVSDLGSMNGTYINGEKIEPSDPKNNCYKYDKIVNGDTLGLGIDSVPSEDQNDEVRTQADFFVFKFSKLKGNHQEVTEERTIDIVTISDSDEDVNDQSEVKKTDFTHTDSDSDVDIILEAPEEVQKDVQTPLIKKVSPVPVISPHKDSSSSNLASSKRFPDNPSRPGPASWKKKLRPNKENTPEVPSTSDFGTAKRKQGETPERDQKRLRSLNSEGQSSSEEIERERTVKESKVKAMSKLNRKSFVIYSSDDESSSDDIVRSCRQGSLDSVRMNPQLNDDVLIPLGRAVFIDNGKVCWDEAEIPKLELSMKNIKRIEKQLLYRRFGSMHLKCPENTAKNNLRDKPDRNFGFTRNISYEPSPDPLQEAQDKYDDLENILDDAPMDSNSPSPDAYSEEELPQDIEMSDREDDVWKAAIPVKPKFVQSILIAPSPMDPLNRRRYRGKKPSVSFSSPRKKSNATDIKLKLRRIAEDKNKKKELEKTVAVEATRPEHHQAPKVKCTAMSRGAKLADDLISNNKAEPQKTPLVLPKPNWTEAIAAMQIPENKTTNQTKNFPQNKIHQNSIVQNVLQKASSIQPSSAANSRGTSTVTLEKVRSEILDRSNRLTDKIIVNKPPIHFDQPYKDILVWNPKWLEEQKTCKSTPPDLLGNRPLCGTLDEYVNYGDYVEIFYPLLLVEFWRCLWADYAGGRMNRRHVGPHGKPPSCEFPVGIESVLPEAQCPLTSNYPPMDSRNQLPQPNRISSRDSDYGWSKVFCHGYSKDRNLLNRNLDFGIVTLHFNMPHQIENAARVNRKCFAFIENGESNAIEGKTSVHKGLYDHLMRGKEPPQFKTSYMLIVKMSPEERERLAVEIPAELKKISYVAPKRREFQYILTLHESPLFEKVLTPSLEYPKFDIRNCTTPQAAALVSSLSKLNSLQKSVVYSASSRILKDTEPEVMLLHGPPGTGKTHVITGLIVQLLKGHYKSSPVRLLVCTPSNTAINEIIQRVEDFLRENHAGEPVPVMTRIGSDEFSKSKFSLDKMAEERCKQPTAVQSISKQIKDLTQQIKNLETLMEEKITKKEDTTALEMELRGCRKRCESHKADLQKIMEETRNSRPQRREVEIERKKILLEASVIFSTLGSCAGSMMQRNFGRMKRPSTEKPKITACIIDEATQATEPESLSPLMLDVSKLFLVGDPMQLPATIISQEAAEKYLGNSLFNRHYNFYKKRFPNGPSPVMHLEVQYRMHPSIIDWPNKVFYDGKLITLNTVGRARVNKIKLEPYVFINFDGVQSGADGKICNTDEVKLIVEILKTMRHQNNILNSQSSFPFEIGIITPYREQKRGILEAIKKKGSPDSKSLSGMKIEVDTIDSYQGREKDIIIFSCVRSNGIGFLTSQNRLCVALTRAKFSLITIGNGECLSSDSLWRKLISDAKSRGLYRNIPNNYCVARECRSIIERAILVQEVGSEIPTPRGWMDMT</sequence>
<keyword evidence="4" id="KW-0067">ATP-binding</keyword>
<feature type="repeat" description="WD" evidence="5">
    <location>
        <begin position="571"/>
        <end position="612"/>
    </location>
</feature>
<dbReference type="GO" id="GO:0004386">
    <property type="term" value="F:helicase activity"/>
    <property type="evidence" value="ECO:0007669"/>
    <property type="project" value="UniProtKB-KW"/>
</dbReference>
<feature type="repeat" description="WD" evidence="5">
    <location>
        <begin position="443"/>
        <end position="474"/>
    </location>
</feature>
<evidence type="ECO:0000313" key="9">
    <source>
        <dbReference type="EMBL" id="CAG7685550.1"/>
    </source>
</evidence>
<evidence type="ECO:0000256" key="7">
    <source>
        <dbReference type="SAM" id="MobiDB-lite"/>
    </source>
</evidence>
<feature type="domain" description="FHA" evidence="8">
    <location>
        <begin position="797"/>
        <end position="843"/>
    </location>
</feature>
<accession>A0A8J2J7A5</accession>
<evidence type="ECO:0000313" key="10">
    <source>
        <dbReference type="Proteomes" id="UP000708208"/>
    </source>
</evidence>
<dbReference type="InterPro" id="IPR003593">
    <property type="entry name" value="AAA+_ATPase"/>
</dbReference>
<dbReference type="SMART" id="SM00382">
    <property type="entry name" value="AAA"/>
    <property type="match status" value="1"/>
</dbReference>
<keyword evidence="3" id="KW-0347">Helicase</keyword>
<dbReference type="PROSITE" id="PS50082">
    <property type="entry name" value="WD_REPEATS_2"/>
    <property type="match status" value="4"/>
</dbReference>
<gene>
    <name evidence="9" type="ORF">AFUS01_LOCUS3121</name>
</gene>
<keyword evidence="1" id="KW-0547">Nucleotide-binding</keyword>
<dbReference type="InterPro" id="IPR000253">
    <property type="entry name" value="FHA_dom"/>
</dbReference>
<dbReference type="InterPro" id="IPR047187">
    <property type="entry name" value="SF1_C_Upf1"/>
</dbReference>
<dbReference type="EMBL" id="CAJVCH010018508">
    <property type="protein sequence ID" value="CAG7685550.1"/>
    <property type="molecule type" value="Genomic_DNA"/>
</dbReference>
<dbReference type="GO" id="GO:0006369">
    <property type="term" value="P:termination of RNA polymerase II transcription"/>
    <property type="evidence" value="ECO:0007669"/>
    <property type="project" value="TreeGrafter"/>
</dbReference>
<dbReference type="PANTHER" id="PTHR10887:SF495">
    <property type="entry name" value="HELICASE SENATAXIN ISOFORM X1-RELATED"/>
    <property type="match status" value="1"/>
</dbReference>
<organism evidence="9 10">
    <name type="scientific">Allacma fusca</name>
    <dbReference type="NCBI Taxonomy" id="39272"/>
    <lineage>
        <taxon>Eukaryota</taxon>
        <taxon>Metazoa</taxon>
        <taxon>Ecdysozoa</taxon>
        <taxon>Arthropoda</taxon>
        <taxon>Hexapoda</taxon>
        <taxon>Collembola</taxon>
        <taxon>Symphypleona</taxon>
        <taxon>Sminthuridae</taxon>
        <taxon>Allacma</taxon>
    </lineage>
</organism>
<evidence type="ECO:0000256" key="1">
    <source>
        <dbReference type="ARBA" id="ARBA00022741"/>
    </source>
</evidence>
<dbReference type="SMART" id="SM00240">
    <property type="entry name" value="FHA"/>
    <property type="match status" value="1"/>
</dbReference>
<feature type="region of interest" description="Disordered" evidence="7">
    <location>
        <begin position="1259"/>
        <end position="1285"/>
    </location>
</feature>
<feature type="repeat" description="WD" evidence="5">
    <location>
        <begin position="487"/>
        <end position="518"/>
    </location>
</feature>
<feature type="coiled-coil region" evidence="6">
    <location>
        <begin position="1856"/>
        <end position="1914"/>
    </location>
</feature>
<dbReference type="GO" id="GO:0001147">
    <property type="term" value="F:transcription termination site sequence-specific DNA binding"/>
    <property type="evidence" value="ECO:0007669"/>
    <property type="project" value="TreeGrafter"/>
</dbReference>
<dbReference type="InterPro" id="IPR045055">
    <property type="entry name" value="DNA2/NAM7-like"/>
</dbReference>
<dbReference type="Pfam" id="PF00400">
    <property type="entry name" value="WD40"/>
    <property type="match status" value="5"/>
</dbReference>
<dbReference type="PROSITE" id="PS50006">
    <property type="entry name" value="FHA_DOMAIN"/>
    <property type="match status" value="1"/>
</dbReference>
<dbReference type="GO" id="GO:0005524">
    <property type="term" value="F:ATP binding"/>
    <property type="evidence" value="ECO:0007669"/>
    <property type="project" value="UniProtKB-KW"/>
</dbReference>
<evidence type="ECO:0000256" key="6">
    <source>
        <dbReference type="SAM" id="Coils"/>
    </source>
</evidence>
<dbReference type="FunFam" id="2.130.10.10:FF:001320">
    <property type="entry name" value="Predicted protein"/>
    <property type="match status" value="1"/>
</dbReference>
<dbReference type="GO" id="GO:0016604">
    <property type="term" value="C:nuclear body"/>
    <property type="evidence" value="ECO:0007669"/>
    <property type="project" value="TreeGrafter"/>
</dbReference>
<comment type="caution">
    <text evidence="9">The sequence shown here is derived from an EMBL/GenBank/DDBJ whole genome shotgun (WGS) entry which is preliminary data.</text>
</comment>
<dbReference type="InterPro" id="IPR041677">
    <property type="entry name" value="DNA2/NAM7_AAA_11"/>
</dbReference>
<dbReference type="CDD" id="cd18808">
    <property type="entry name" value="SF1_C_Upf1"/>
    <property type="match status" value="1"/>
</dbReference>
<dbReference type="OrthoDB" id="6252103at2759"/>
<dbReference type="Pfam" id="PF13086">
    <property type="entry name" value="AAA_11"/>
    <property type="match status" value="1"/>
</dbReference>
<feature type="region of interest" description="Disordered" evidence="7">
    <location>
        <begin position="1203"/>
        <end position="1224"/>
    </location>
</feature>
<proteinExistence type="predicted"/>
<dbReference type="GO" id="GO:0016787">
    <property type="term" value="F:hydrolase activity"/>
    <property type="evidence" value="ECO:0007669"/>
    <property type="project" value="UniProtKB-KW"/>
</dbReference>
<evidence type="ECO:0000256" key="2">
    <source>
        <dbReference type="ARBA" id="ARBA00022801"/>
    </source>
</evidence>
<feature type="compositionally biased region" description="Polar residues" evidence="7">
    <location>
        <begin position="1036"/>
        <end position="1045"/>
    </location>
</feature>
<feature type="compositionally biased region" description="Basic and acidic residues" evidence="7">
    <location>
        <begin position="1022"/>
        <end position="1033"/>
    </location>
</feature>
<dbReference type="InterPro" id="IPR001680">
    <property type="entry name" value="WD40_rpt"/>
</dbReference>
<dbReference type="Proteomes" id="UP000708208">
    <property type="component" value="Unassembled WGS sequence"/>
</dbReference>
<dbReference type="SMART" id="SM00320">
    <property type="entry name" value="WD40"/>
    <property type="match status" value="8"/>
</dbReference>
<evidence type="ECO:0000256" key="3">
    <source>
        <dbReference type="ARBA" id="ARBA00022806"/>
    </source>
</evidence>
<dbReference type="PROSITE" id="PS50294">
    <property type="entry name" value="WD_REPEATS_REGION"/>
    <property type="match status" value="2"/>
</dbReference>
<dbReference type="FunFam" id="3.40.50.300:FF:000326">
    <property type="entry name" value="P-loop containing nucleoside triphosphate hydrolase"/>
    <property type="match status" value="1"/>
</dbReference>
<evidence type="ECO:0000256" key="4">
    <source>
        <dbReference type="ARBA" id="ARBA00022840"/>
    </source>
</evidence>
<dbReference type="Pfam" id="PF00498">
    <property type="entry name" value="FHA"/>
    <property type="match status" value="1"/>
</dbReference>
<dbReference type="GO" id="GO:0005694">
    <property type="term" value="C:chromosome"/>
    <property type="evidence" value="ECO:0007669"/>
    <property type="project" value="UniProtKB-ARBA"/>
</dbReference>
<dbReference type="Pfam" id="PF13087">
    <property type="entry name" value="AAA_12"/>
    <property type="match status" value="1"/>
</dbReference>